<dbReference type="InterPro" id="IPR029051">
    <property type="entry name" value="DUF4352"/>
</dbReference>
<evidence type="ECO:0000313" key="4">
    <source>
        <dbReference type="EMBL" id="ALF00475.1"/>
    </source>
</evidence>
<proteinExistence type="predicted"/>
<evidence type="ECO:0000259" key="3">
    <source>
        <dbReference type="Pfam" id="PF11611"/>
    </source>
</evidence>
<dbReference type="OrthoDB" id="16057at10239"/>
<protein>
    <recommendedName>
        <fullName evidence="3">DUF4352 domain-containing protein</fullName>
    </recommendedName>
</protein>
<dbReference type="EMBL" id="KT591490">
    <property type="protein sequence ID" value="ALF00475.1"/>
    <property type="molecule type" value="Genomic_DNA"/>
</dbReference>
<dbReference type="Proteomes" id="UP000203479">
    <property type="component" value="Segment"/>
</dbReference>
<keyword evidence="5" id="KW-1185">Reference proteome</keyword>
<feature type="compositionally biased region" description="Low complexity" evidence="2">
    <location>
        <begin position="28"/>
        <end position="51"/>
    </location>
</feature>
<organism evidence="4 5">
    <name type="scientific">Mycobacterium phage Mufasa</name>
    <dbReference type="NCBI Taxonomy" id="1718600"/>
    <lineage>
        <taxon>Viruses</taxon>
        <taxon>Duplodnaviria</taxon>
        <taxon>Heunggongvirae</taxon>
        <taxon>Uroviricota</taxon>
        <taxon>Caudoviricetes</taxon>
        <taxon>Weiservirinae</taxon>
        <taxon>Timquatrovirus</taxon>
        <taxon>Timquatrovirus mufasa</taxon>
    </lineage>
</organism>
<dbReference type="InterPro" id="IPR029050">
    <property type="entry name" value="Immunoprotect_excell_Ig-like"/>
</dbReference>
<feature type="domain" description="DUF4352" evidence="3">
    <location>
        <begin position="60"/>
        <end position="180"/>
    </location>
</feature>
<sequence>MKHKKAALAAGGVFAFIAFASCVGSHTDSTSSSSHSSATAPHSASSTPSAPRKGAAAPAGSSVRDGKFEFRVVGVERAKTVSDPTGNPYMTATAQGEFVVVTLSVENVGNEARSFSGVNQKLVDTAGRQYSAHSAADMYMNSGTGDINPGNAIQARVAFDVAPGTEATELILHDSMLSGGAHLALGGA</sequence>
<feature type="region of interest" description="Disordered" evidence="2">
    <location>
        <begin position="28"/>
        <end position="62"/>
    </location>
</feature>
<accession>A0A0M3UKI4</accession>
<evidence type="ECO:0000256" key="2">
    <source>
        <dbReference type="SAM" id="MobiDB-lite"/>
    </source>
</evidence>
<dbReference type="RefSeq" id="YP_009195287.1">
    <property type="nucleotide sequence ID" value="NC_028759.1"/>
</dbReference>
<dbReference type="GeneID" id="26622571"/>
<dbReference type="PROSITE" id="PS51257">
    <property type="entry name" value="PROKAR_LIPOPROTEIN"/>
    <property type="match status" value="1"/>
</dbReference>
<dbReference type="KEGG" id="vg:26622571"/>
<name>A0A0M3UKI4_9CAUD</name>
<evidence type="ECO:0000256" key="1">
    <source>
        <dbReference type="ARBA" id="ARBA00022729"/>
    </source>
</evidence>
<reference evidence="4 5" key="1">
    <citation type="submission" date="2015-08" db="EMBL/GenBank/DDBJ databases">
        <authorList>
            <person name="Bailey A.M."/>
            <person name="Bennett K.E."/>
            <person name="Carter P.S."/>
            <person name="Deans N.C."/>
            <person name="Dyle E.V."/>
            <person name="Florea A."/>
            <person name="Giraldo T.A."/>
            <person name="Hayes M.A."/>
            <person name="Ikejiani J."/>
            <person name="Seawell W.C."/>
            <person name="Shah H."/>
            <person name="Toussaint T.E."/>
            <person name="Coleman D."/>
            <person name="Hammonds-Odie L.P."/>
            <person name="Barrera A.L."/>
            <person name="Serrano M.G."/>
            <person name="Buck G."/>
            <person name="Lee V."/>
            <person name="Wang Y."/>
            <person name="Carvalho R."/>
            <person name="Voegtly L."/>
            <person name="Shi R."/>
            <person name="Duckworth R."/>
            <person name="Johnson A."/>
            <person name="Loviza R."/>
            <person name="Walstead R."/>
            <person name="Shah Z."/>
            <person name="Kiflezghi M."/>
            <person name="Wade K."/>
            <person name="Anders K.R."/>
            <person name="Bradley K.W."/>
            <person name="Asai D.J."/>
            <person name="Bowman C.A."/>
            <person name="Russell D.A."/>
            <person name="Pope W.H."/>
            <person name="Jacobs-Sera D."/>
            <person name="Hendrix R.W."/>
            <person name="Hatfull G.F."/>
        </authorList>
    </citation>
    <scope>NUCLEOTIDE SEQUENCE [LARGE SCALE GENOMIC DNA]</scope>
</reference>
<keyword evidence="1" id="KW-0732">Signal</keyword>
<dbReference type="Pfam" id="PF11611">
    <property type="entry name" value="DUF4352"/>
    <property type="match status" value="1"/>
</dbReference>
<gene>
    <name evidence="4" type="ORF">SEA_MUFASA_41</name>
</gene>
<evidence type="ECO:0000313" key="5">
    <source>
        <dbReference type="Proteomes" id="UP000203479"/>
    </source>
</evidence>
<dbReference type="Gene3D" id="2.60.40.1240">
    <property type="match status" value="1"/>
</dbReference>